<keyword evidence="4" id="KW-0378">Hydrolase</keyword>
<dbReference type="InterPro" id="IPR045079">
    <property type="entry name" value="Oxoprolinase-like"/>
</dbReference>
<dbReference type="GO" id="GO:0006749">
    <property type="term" value="P:glutathione metabolic process"/>
    <property type="evidence" value="ECO:0007669"/>
    <property type="project" value="TreeGrafter"/>
</dbReference>
<dbReference type="Proteomes" id="UP001204445">
    <property type="component" value="Unassembled WGS sequence"/>
</dbReference>
<keyword evidence="5" id="KW-1185">Reference proteome</keyword>
<feature type="domain" description="Hydantoinase/oxoprolinase N-terminal" evidence="2">
    <location>
        <begin position="3"/>
        <end position="173"/>
    </location>
</feature>
<dbReference type="GO" id="GO:0017168">
    <property type="term" value="F:5-oxoprolinase (ATP-hydrolyzing) activity"/>
    <property type="evidence" value="ECO:0007669"/>
    <property type="project" value="TreeGrafter"/>
</dbReference>
<name>A0AAE3L5G8_9GAMM</name>
<feature type="domain" description="Acetophenone carboxylase-like C-terminal" evidence="3">
    <location>
        <begin position="497"/>
        <end position="657"/>
    </location>
</feature>
<dbReference type="RefSeq" id="WP_259054933.1">
    <property type="nucleotide sequence ID" value="NZ_JANUCT010000007.1"/>
</dbReference>
<dbReference type="EMBL" id="JANUCT010000007">
    <property type="protein sequence ID" value="MCS3903282.1"/>
    <property type="molecule type" value="Genomic_DNA"/>
</dbReference>
<dbReference type="SUPFAM" id="SSF53067">
    <property type="entry name" value="Actin-like ATPase domain"/>
    <property type="match status" value="1"/>
</dbReference>
<reference evidence="4" key="1">
    <citation type="submission" date="2022-08" db="EMBL/GenBank/DDBJ databases">
        <title>Genomic Encyclopedia of Type Strains, Phase III (KMG-III): the genomes of soil and plant-associated and newly described type strains.</title>
        <authorList>
            <person name="Whitman W."/>
        </authorList>
    </citation>
    <scope>NUCLEOTIDE SEQUENCE</scope>
    <source>
        <strain evidence="4">HMT 1</strain>
    </source>
</reference>
<dbReference type="InterPro" id="IPR002821">
    <property type="entry name" value="Hydantoinase_A"/>
</dbReference>
<dbReference type="PANTHER" id="PTHR11365:SF23">
    <property type="entry name" value="HYPOTHETICAL 5-OXOPROLINASE (EUROFUNG)-RELATED"/>
    <property type="match status" value="1"/>
</dbReference>
<dbReference type="InterPro" id="IPR008040">
    <property type="entry name" value="Hydant_A_N"/>
</dbReference>
<dbReference type="PANTHER" id="PTHR11365">
    <property type="entry name" value="5-OXOPROLINASE RELATED"/>
    <property type="match status" value="1"/>
</dbReference>
<evidence type="ECO:0000313" key="5">
    <source>
        <dbReference type="Proteomes" id="UP001204445"/>
    </source>
</evidence>
<evidence type="ECO:0000259" key="3">
    <source>
        <dbReference type="Pfam" id="PF19278"/>
    </source>
</evidence>
<comment type="caution">
    <text evidence="4">The sequence shown here is derived from an EMBL/GenBank/DDBJ whole genome shotgun (WGS) entry which is preliminary data.</text>
</comment>
<protein>
    <submittedName>
        <fullName evidence="4">N-methylhydantoinase A</fullName>
        <ecNumber evidence="4">3.5.2.14</ecNumber>
    </submittedName>
</protein>
<dbReference type="Pfam" id="PF01968">
    <property type="entry name" value="Hydantoinase_A"/>
    <property type="match status" value="1"/>
</dbReference>
<dbReference type="InterPro" id="IPR043129">
    <property type="entry name" value="ATPase_NBD"/>
</dbReference>
<accession>A0AAE3L5G8</accession>
<sequence length="666" mass="69473">MWLGIDTGGTFTDFVLLDDRGALRIHKVLSTPAAPEEAILQGLRDLDLGGQQLRIVHGSTVATNAVLEGKGATTAYIANRGLGDVLTIGRQARAELYNLQPVKPAPPVPRELCLETAGRVSADGEVLEPLTDADLEELVAAIRSRQPEAVAINLLFSFLDDRSERRIEQALRDAFGDTLFISRSSQVLPEYREYERGITTWLNSYVGPRVEGYLNRLGQTLEREAGSAKLAVMRSSGETCSAGQAAGEAVHLLLSGPAGGLAGARHLAAASDNERVLTFDMGGTSTDVAMIDGDIRLTSEGRVGPYPAAVPMVDLHTIGAGGGSIAGVDAGGLLAVGPASAGADPGPACYGRGGTEATVTDANVVLGRLPAGQSLGGSMALDAAAARSALGALAEKLGLTSPEEAAEGVIRIANEHMAQALRVISVQRGLDPRDFALVSFGGAGGLHVCALAEMLGMQRALAPIHGGVLSALGMLAAPRGRQLSRTLAVDLASADPESIRQALAELADSGRNALIAEGLSPEGLDCQPSLDLCYRGQSYTLNIAWGDDDGAAAIRACEQAFHAAHEQRYGHRLRAPVQLVNVRQAVRAPAETLALPDWQPQSAAGPQTTRLYGVAAEVPVWPRAALTAGRELFGPAVITEAVSTLYLAPGWRASVDRVGNLRLALN</sequence>
<evidence type="ECO:0000313" key="4">
    <source>
        <dbReference type="EMBL" id="MCS3903282.1"/>
    </source>
</evidence>
<dbReference type="Pfam" id="PF05378">
    <property type="entry name" value="Hydant_A_N"/>
    <property type="match status" value="1"/>
</dbReference>
<organism evidence="4 5">
    <name type="scientific">Methylohalomonas lacus</name>
    <dbReference type="NCBI Taxonomy" id="398773"/>
    <lineage>
        <taxon>Bacteria</taxon>
        <taxon>Pseudomonadati</taxon>
        <taxon>Pseudomonadota</taxon>
        <taxon>Gammaproteobacteria</taxon>
        <taxon>Methylohalomonadales</taxon>
        <taxon>Methylohalomonadaceae</taxon>
        <taxon>Methylohalomonas</taxon>
    </lineage>
</organism>
<dbReference type="Pfam" id="PF19278">
    <property type="entry name" value="Hydant_A_C"/>
    <property type="match status" value="1"/>
</dbReference>
<dbReference type="AlphaFoldDB" id="A0AAE3L5G8"/>
<dbReference type="EC" id="3.5.2.14" evidence="4"/>
<evidence type="ECO:0000259" key="2">
    <source>
        <dbReference type="Pfam" id="PF05378"/>
    </source>
</evidence>
<evidence type="ECO:0000259" key="1">
    <source>
        <dbReference type="Pfam" id="PF01968"/>
    </source>
</evidence>
<dbReference type="GO" id="GO:0047423">
    <property type="term" value="F:N-methylhydantoinase (ATP-hydrolyzing) activity"/>
    <property type="evidence" value="ECO:0007669"/>
    <property type="project" value="UniProtKB-EC"/>
</dbReference>
<proteinExistence type="predicted"/>
<gene>
    <name evidence="4" type="ORF">J2T55_001302</name>
</gene>
<dbReference type="GO" id="GO:0005829">
    <property type="term" value="C:cytosol"/>
    <property type="evidence" value="ECO:0007669"/>
    <property type="project" value="TreeGrafter"/>
</dbReference>
<dbReference type="InterPro" id="IPR049517">
    <property type="entry name" value="ACX-like_C"/>
</dbReference>
<feature type="domain" description="Hydantoinase A/oxoprolinase" evidence="1">
    <location>
        <begin position="196"/>
        <end position="477"/>
    </location>
</feature>